<dbReference type="EMBL" id="CAEZXP010000001">
    <property type="protein sequence ID" value="CAB4685760.1"/>
    <property type="molecule type" value="Genomic_DNA"/>
</dbReference>
<evidence type="ECO:0000256" key="2">
    <source>
        <dbReference type="ARBA" id="ARBA00022723"/>
    </source>
</evidence>
<organism evidence="5">
    <name type="scientific">freshwater metagenome</name>
    <dbReference type="NCBI Taxonomy" id="449393"/>
    <lineage>
        <taxon>unclassified sequences</taxon>
        <taxon>metagenomes</taxon>
        <taxon>ecological metagenomes</taxon>
    </lineage>
</organism>
<proteinExistence type="predicted"/>
<name>A0A6J6NGM0_9ZZZZ</name>
<evidence type="ECO:0000259" key="4">
    <source>
        <dbReference type="PROSITE" id="PS51007"/>
    </source>
</evidence>
<dbReference type="Gene3D" id="1.10.760.10">
    <property type="entry name" value="Cytochrome c-like domain"/>
    <property type="match status" value="1"/>
</dbReference>
<evidence type="ECO:0000313" key="5">
    <source>
        <dbReference type="EMBL" id="CAB4685760.1"/>
    </source>
</evidence>
<dbReference type="InterPro" id="IPR009056">
    <property type="entry name" value="Cyt_c-like_dom"/>
</dbReference>
<evidence type="ECO:0000256" key="3">
    <source>
        <dbReference type="ARBA" id="ARBA00023004"/>
    </source>
</evidence>
<keyword evidence="2" id="KW-0479">Metal-binding</keyword>
<dbReference type="InterPro" id="IPR036909">
    <property type="entry name" value="Cyt_c-like_dom_sf"/>
</dbReference>
<feature type="domain" description="Cytochrome c" evidence="4">
    <location>
        <begin position="40"/>
        <end position="121"/>
    </location>
</feature>
<gene>
    <name evidence="5" type="ORF">UFOPK2399_00274</name>
</gene>
<reference evidence="5" key="1">
    <citation type="submission" date="2020-05" db="EMBL/GenBank/DDBJ databases">
        <authorList>
            <person name="Chiriac C."/>
            <person name="Salcher M."/>
            <person name="Ghai R."/>
            <person name="Kavagutti S V."/>
        </authorList>
    </citation>
    <scope>NUCLEOTIDE SEQUENCE</scope>
</reference>
<protein>
    <submittedName>
        <fullName evidence="5">Unannotated protein</fullName>
    </submittedName>
</protein>
<keyword evidence="3" id="KW-0408">Iron</keyword>
<dbReference type="GO" id="GO:0046872">
    <property type="term" value="F:metal ion binding"/>
    <property type="evidence" value="ECO:0007669"/>
    <property type="project" value="UniProtKB-KW"/>
</dbReference>
<dbReference type="AlphaFoldDB" id="A0A6J6NGM0"/>
<evidence type="ECO:0000256" key="1">
    <source>
        <dbReference type="ARBA" id="ARBA00022617"/>
    </source>
</evidence>
<dbReference type="PROSITE" id="PS51007">
    <property type="entry name" value="CYTC"/>
    <property type="match status" value="1"/>
</dbReference>
<keyword evidence="1" id="KW-0349">Heme</keyword>
<accession>A0A6J6NGM0</accession>
<dbReference type="GO" id="GO:0020037">
    <property type="term" value="F:heme binding"/>
    <property type="evidence" value="ECO:0007669"/>
    <property type="project" value="InterPro"/>
</dbReference>
<sequence>MAAFAVAAAAIAQASPSSARDDVNPAGLFPGLKDQGDLPGDPVAGVAIFRAFCSGCHNMKAAGIEGTVKLGTELDARKPTFTKIVTLITSGGQGGVASKMLLKQLTYEQIYDVSKFVALYAGQPGPVPGASLYPPTPLPIEVALKGGASTGHLSATLADRAFKWQFTVKGTGAAPTGTLAFVSTSGLAPVSLNCVNCPKGTGFVVLTRAQTLSMERFGATVTVKAGSRTLRGAIDFRR</sequence>
<dbReference type="SUPFAM" id="SSF46626">
    <property type="entry name" value="Cytochrome c"/>
    <property type="match status" value="1"/>
</dbReference>
<dbReference type="GO" id="GO:0009055">
    <property type="term" value="F:electron transfer activity"/>
    <property type="evidence" value="ECO:0007669"/>
    <property type="project" value="InterPro"/>
</dbReference>